<name>A0A485BAM7_RAOPL</name>
<gene>
    <name evidence="1" type="ORF">NCTC12998_03888</name>
</gene>
<reference evidence="1 2" key="1">
    <citation type="submission" date="2019-03" db="EMBL/GenBank/DDBJ databases">
        <authorList>
            <consortium name="Pathogen Informatics"/>
        </authorList>
    </citation>
    <scope>NUCLEOTIDE SEQUENCE [LARGE SCALE GENOMIC DNA]</scope>
    <source>
        <strain evidence="1 2">NCTC12998</strain>
    </source>
</reference>
<dbReference type="AlphaFoldDB" id="A0A485BAM7"/>
<protein>
    <submittedName>
        <fullName evidence="1">Uncharacterized protein</fullName>
    </submittedName>
</protein>
<evidence type="ECO:0000313" key="2">
    <source>
        <dbReference type="Proteomes" id="UP000345637"/>
    </source>
</evidence>
<accession>A0A485BAM7</accession>
<sequence>MTTRLPLWRQLFSEQPRTLLANDDFTVTAFRYASGVEGLRVENARGYLVIFALAGANDLGC</sequence>
<dbReference type="Proteomes" id="UP000345637">
    <property type="component" value="Unassembled WGS sequence"/>
</dbReference>
<proteinExistence type="predicted"/>
<evidence type="ECO:0000313" key="1">
    <source>
        <dbReference type="EMBL" id="VFS70685.1"/>
    </source>
</evidence>
<dbReference type="EMBL" id="CAADJE010000024">
    <property type="protein sequence ID" value="VFS70685.1"/>
    <property type="molecule type" value="Genomic_DNA"/>
</dbReference>
<organism evidence="1 2">
    <name type="scientific">Raoultella planticola</name>
    <name type="common">Klebsiella planticola</name>
    <dbReference type="NCBI Taxonomy" id="575"/>
    <lineage>
        <taxon>Bacteria</taxon>
        <taxon>Pseudomonadati</taxon>
        <taxon>Pseudomonadota</taxon>
        <taxon>Gammaproteobacteria</taxon>
        <taxon>Enterobacterales</taxon>
        <taxon>Enterobacteriaceae</taxon>
        <taxon>Klebsiella/Raoultella group</taxon>
        <taxon>Raoultella</taxon>
    </lineage>
</organism>